<dbReference type="PANTHER" id="PTHR19848:SF0">
    <property type="entry name" value="NOTCHLESS PROTEIN HOMOLOG 1"/>
    <property type="match status" value="1"/>
</dbReference>
<dbReference type="PANTHER" id="PTHR19848">
    <property type="entry name" value="WD40 REPEAT PROTEIN"/>
    <property type="match status" value="1"/>
</dbReference>
<sequence length="352" mass="37395">MPRGGIMSGEMDEDFLLTSRGQQVQLGAYAIGAAFSQSHVAFAAADGSVQVLSLSDPTEKVQIRTHEDGLLSFSASPAADGFLAGGDDGQLRLIRSDWTVETLAGFKGKWVETIAVHPDRAAGVIACTAGRAVHVFNAQGKLLKTLEHASTVTGLAFDVKGKRLFASHYNGVSIWYVASKTDNPRVLAWKGSHTGVAVHPAAEAVVTSMQENSLHGWRLSDGHHMRMSGYPAKTRSLSFSRTGKWLASSGAEAVVLWPFFGGGPMGKQPMELAPIPDGLCTAVACHPRHEAVAAGYSDGLAVMADIESGRILPVCAPGRGEITVLRWSPDGRHLAFGTESGFAAWIDFSRQD</sequence>
<keyword evidence="2" id="KW-0677">Repeat</keyword>
<evidence type="ECO:0000256" key="2">
    <source>
        <dbReference type="ARBA" id="ARBA00022737"/>
    </source>
</evidence>
<accession>A0AAC9K9G0</accession>
<dbReference type="Proteomes" id="UP000182373">
    <property type="component" value="Chromosome"/>
</dbReference>
<proteinExistence type="predicted"/>
<name>A0AAC9K9G0_9PROT</name>
<evidence type="ECO:0000313" key="3">
    <source>
        <dbReference type="EMBL" id="APH53394.1"/>
    </source>
</evidence>
<dbReference type="EMBL" id="CP018191">
    <property type="protein sequence ID" value="APH53394.1"/>
    <property type="molecule type" value="Genomic_DNA"/>
</dbReference>
<dbReference type="InterPro" id="IPR011047">
    <property type="entry name" value="Quinoprotein_ADH-like_sf"/>
</dbReference>
<dbReference type="RefSeq" id="WP_095206396.1">
    <property type="nucleotide sequence ID" value="NZ_CP018191.1"/>
</dbReference>
<evidence type="ECO:0000256" key="1">
    <source>
        <dbReference type="ARBA" id="ARBA00022574"/>
    </source>
</evidence>
<dbReference type="Pfam" id="PF00400">
    <property type="entry name" value="WD40"/>
    <property type="match status" value="1"/>
</dbReference>
<gene>
    <name evidence="3" type="ORF">GbCGDNIH9_0171</name>
</gene>
<dbReference type="SUPFAM" id="SSF50998">
    <property type="entry name" value="Quinoprotein alcohol dehydrogenase-like"/>
    <property type="match status" value="1"/>
</dbReference>
<reference evidence="4" key="1">
    <citation type="submission" date="2016-11" db="EMBL/GenBank/DDBJ databases">
        <title>Comparative genomic and phenotypic analysis of Granulibacter bethesdensis clinical isolates from patients with chronic granulomatous disease.</title>
        <authorList>
            <person name="Zarember K.A."/>
            <person name="Porcella S.F."/>
            <person name="Chu J."/>
            <person name="Ding L."/>
            <person name="Dahlstrom E."/>
            <person name="Barbian K."/>
            <person name="Martens C."/>
            <person name="Sykora L."/>
            <person name="Kramer S."/>
            <person name="Pettinato A.M."/>
            <person name="Hong H."/>
            <person name="Wald G."/>
            <person name="Berg L.J."/>
            <person name="Rogge L.S."/>
            <person name="Greenberg D.E."/>
            <person name="Falcone E.L."/>
            <person name="Neves J.F."/>
            <person name="Simoes M.J."/>
            <person name="Casal M."/>
            <person name="Rodriguez-Lopez F.C."/>
            <person name="Zelazny A."/>
            <person name="Gallin J.I."/>
            <person name="Holland S.M."/>
        </authorList>
    </citation>
    <scope>NUCLEOTIDE SEQUENCE [LARGE SCALE GENOMIC DNA]</scope>
    <source>
        <strain evidence="4">NIH9.1</strain>
    </source>
</reference>
<dbReference type="InterPro" id="IPR001680">
    <property type="entry name" value="WD40_rpt"/>
</dbReference>
<protein>
    <submittedName>
        <fullName evidence="3">WD40 repeat protein</fullName>
    </submittedName>
</protein>
<dbReference type="AlphaFoldDB" id="A0AAC9K9G0"/>
<dbReference type="SMART" id="SM00320">
    <property type="entry name" value="WD40"/>
    <property type="match status" value="6"/>
</dbReference>
<dbReference type="GO" id="GO:0000027">
    <property type="term" value="P:ribosomal large subunit assembly"/>
    <property type="evidence" value="ECO:0007669"/>
    <property type="project" value="TreeGrafter"/>
</dbReference>
<dbReference type="Gene3D" id="2.130.10.10">
    <property type="entry name" value="YVTN repeat-like/Quinoprotein amine dehydrogenase"/>
    <property type="match status" value="3"/>
</dbReference>
<dbReference type="InterPro" id="IPR015943">
    <property type="entry name" value="WD40/YVTN_repeat-like_dom_sf"/>
</dbReference>
<organism evidence="3 4">
    <name type="scientific">Granulibacter bethesdensis</name>
    <dbReference type="NCBI Taxonomy" id="364410"/>
    <lineage>
        <taxon>Bacteria</taxon>
        <taxon>Pseudomonadati</taxon>
        <taxon>Pseudomonadota</taxon>
        <taxon>Alphaproteobacteria</taxon>
        <taxon>Acetobacterales</taxon>
        <taxon>Acetobacteraceae</taxon>
        <taxon>Granulibacter</taxon>
    </lineage>
</organism>
<keyword evidence="1" id="KW-0853">WD repeat</keyword>
<evidence type="ECO:0000313" key="4">
    <source>
        <dbReference type="Proteomes" id="UP000182373"/>
    </source>
</evidence>